<keyword evidence="3" id="KW-1185">Reference proteome</keyword>
<dbReference type="NCBIfam" id="TIGR00199">
    <property type="entry name" value="PncC_domain"/>
    <property type="match status" value="1"/>
</dbReference>
<dbReference type="Gene3D" id="3.90.950.20">
    <property type="entry name" value="CinA-like"/>
    <property type="match status" value="1"/>
</dbReference>
<dbReference type="EMBL" id="FOUO01000002">
    <property type="protein sequence ID" value="SFM30123.1"/>
    <property type="molecule type" value="Genomic_DNA"/>
</dbReference>
<dbReference type="InterPro" id="IPR036653">
    <property type="entry name" value="CinA-like_C"/>
</dbReference>
<evidence type="ECO:0000259" key="1">
    <source>
        <dbReference type="Pfam" id="PF02464"/>
    </source>
</evidence>
<dbReference type="Pfam" id="PF02464">
    <property type="entry name" value="CinA"/>
    <property type="match status" value="1"/>
</dbReference>
<evidence type="ECO:0000313" key="3">
    <source>
        <dbReference type="Proteomes" id="UP000199556"/>
    </source>
</evidence>
<dbReference type="SUPFAM" id="SSF142433">
    <property type="entry name" value="CinA-like"/>
    <property type="match status" value="1"/>
</dbReference>
<dbReference type="InterPro" id="IPR008136">
    <property type="entry name" value="CinA_C"/>
</dbReference>
<dbReference type="Proteomes" id="UP000199556">
    <property type="component" value="Unassembled WGS sequence"/>
</dbReference>
<accession>A0A1I4PRL9</accession>
<gene>
    <name evidence="2" type="ORF">SAMN05421721_102155</name>
</gene>
<reference evidence="2 3" key="1">
    <citation type="submission" date="2016-10" db="EMBL/GenBank/DDBJ databases">
        <authorList>
            <person name="de Groot N.N."/>
        </authorList>
    </citation>
    <scope>NUCLEOTIDE SEQUENCE [LARGE SCALE GENOMIC DNA]</scope>
    <source>
        <strain evidence="2 3">DSM 4180</strain>
    </source>
</reference>
<name>A0A1I4PRL9_ECTMO</name>
<proteinExistence type="predicted"/>
<protein>
    <submittedName>
        <fullName evidence="2">Nicotinamide-nucleotide amidase</fullName>
    </submittedName>
</protein>
<dbReference type="RefSeq" id="WP_090483563.1">
    <property type="nucleotide sequence ID" value="NZ_FOUO01000002.1"/>
</dbReference>
<dbReference type="OrthoDB" id="9801454at2"/>
<feature type="domain" description="CinA C-terminal" evidence="1">
    <location>
        <begin position="10"/>
        <end position="163"/>
    </location>
</feature>
<evidence type="ECO:0000313" key="2">
    <source>
        <dbReference type="EMBL" id="SFM30123.1"/>
    </source>
</evidence>
<dbReference type="STRING" id="195064.SAMN05421721_102155"/>
<sequence>MIPPSDRDLQSLARTVEQAALATGGGLATAESCTGGWVAKVLTDIPGSSRWFDRGFVTYSNAAKQAQLEVPAVLLERDGAVSRETVRAMAVGALARSEARVAVAISGIAGPGGGTAEKPVGTVWLAWARRGVEEVDTACRHFPGDRDAVRRQAVAAALEGLAAALSRR</sequence>
<organism evidence="2 3">
    <name type="scientific">Ectothiorhodospira mobilis</name>
    <dbReference type="NCBI Taxonomy" id="195064"/>
    <lineage>
        <taxon>Bacteria</taxon>
        <taxon>Pseudomonadati</taxon>
        <taxon>Pseudomonadota</taxon>
        <taxon>Gammaproteobacteria</taxon>
        <taxon>Chromatiales</taxon>
        <taxon>Ectothiorhodospiraceae</taxon>
        <taxon>Ectothiorhodospira</taxon>
    </lineage>
</organism>
<dbReference type="AlphaFoldDB" id="A0A1I4PRL9"/>